<proteinExistence type="predicted"/>
<evidence type="ECO:0000256" key="1">
    <source>
        <dbReference type="SAM" id="MobiDB-lite"/>
    </source>
</evidence>
<dbReference type="AlphaFoldDB" id="A0A2Z6MS96"/>
<feature type="region of interest" description="Disordered" evidence="1">
    <location>
        <begin position="1"/>
        <end position="45"/>
    </location>
</feature>
<dbReference type="Proteomes" id="UP000242715">
    <property type="component" value="Unassembled WGS sequence"/>
</dbReference>
<keyword evidence="3" id="KW-1185">Reference proteome</keyword>
<evidence type="ECO:0000313" key="2">
    <source>
        <dbReference type="EMBL" id="GAU27902.1"/>
    </source>
</evidence>
<sequence length="101" mass="11300">MLKNRADEGENGTDVGESGAEDGENRTDDGKNGAAEDPQSFSDNMRMNVLKKTELDIRCLQLKVQETKLRLQRTLLVEEQVDLIYKGLLASSEVREESKEA</sequence>
<evidence type="ECO:0000313" key="3">
    <source>
        <dbReference type="Proteomes" id="UP000242715"/>
    </source>
</evidence>
<reference evidence="3" key="1">
    <citation type="journal article" date="2017" name="Front. Plant Sci.">
        <title>Climate Clever Clovers: New Paradigm to Reduce the Environmental Footprint of Ruminants by Breeding Low Methanogenic Forages Utilizing Haplotype Variation.</title>
        <authorList>
            <person name="Kaur P."/>
            <person name="Appels R."/>
            <person name="Bayer P.E."/>
            <person name="Keeble-Gagnere G."/>
            <person name="Wang J."/>
            <person name="Hirakawa H."/>
            <person name="Shirasawa K."/>
            <person name="Vercoe P."/>
            <person name="Stefanova K."/>
            <person name="Durmic Z."/>
            <person name="Nichols P."/>
            <person name="Revell C."/>
            <person name="Isobe S.N."/>
            <person name="Edwards D."/>
            <person name="Erskine W."/>
        </authorList>
    </citation>
    <scope>NUCLEOTIDE SEQUENCE [LARGE SCALE GENOMIC DNA]</scope>
    <source>
        <strain evidence="3">cv. Daliak</strain>
    </source>
</reference>
<dbReference type="EMBL" id="DF973363">
    <property type="protein sequence ID" value="GAU27902.1"/>
    <property type="molecule type" value="Genomic_DNA"/>
</dbReference>
<accession>A0A2Z6MS96</accession>
<dbReference type="OrthoDB" id="1454935at2759"/>
<gene>
    <name evidence="2" type="ORF">TSUD_159960</name>
</gene>
<organism evidence="2 3">
    <name type="scientific">Trifolium subterraneum</name>
    <name type="common">Subterranean clover</name>
    <dbReference type="NCBI Taxonomy" id="3900"/>
    <lineage>
        <taxon>Eukaryota</taxon>
        <taxon>Viridiplantae</taxon>
        <taxon>Streptophyta</taxon>
        <taxon>Embryophyta</taxon>
        <taxon>Tracheophyta</taxon>
        <taxon>Spermatophyta</taxon>
        <taxon>Magnoliopsida</taxon>
        <taxon>eudicotyledons</taxon>
        <taxon>Gunneridae</taxon>
        <taxon>Pentapetalae</taxon>
        <taxon>rosids</taxon>
        <taxon>fabids</taxon>
        <taxon>Fabales</taxon>
        <taxon>Fabaceae</taxon>
        <taxon>Papilionoideae</taxon>
        <taxon>50 kb inversion clade</taxon>
        <taxon>NPAAA clade</taxon>
        <taxon>Hologalegina</taxon>
        <taxon>IRL clade</taxon>
        <taxon>Trifolieae</taxon>
        <taxon>Trifolium</taxon>
    </lineage>
</organism>
<name>A0A2Z6MS96_TRISU</name>
<protein>
    <submittedName>
        <fullName evidence="2">Uncharacterized protein</fullName>
    </submittedName>
</protein>